<dbReference type="PANTHER" id="PTHR11410">
    <property type="entry name" value="ATP SYNTHASE SUBUNIT A"/>
    <property type="match status" value="1"/>
</dbReference>
<evidence type="ECO:0000256" key="10">
    <source>
        <dbReference type="ARBA" id="ARBA00023310"/>
    </source>
</evidence>
<dbReference type="Gene3D" id="1.20.120.220">
    <property type="entry name" value="ATP synthase, F0 complex, subunit A"/>
    <property type="match status" value="1"/>
</dbReference>
<dbReference type="GO" id="GO:0005743">
    <property type="term" value="C:mitochondrial inner membrane"/>
    <property type="evidence" value="ECO:0007669"/>
    <property type="project" value="UniProtKB-SubCell"/>
</dbReference>
<feature type="transmembrane region" description="Helical" evidence="12">
    <location>
        <begin position="173"/>
        <end position="196"/>
    </location>
</feature>
<dbReference type="CDD" id="cd00310">
    <property type="entry name" value="ATP-synt_Fo_a_6"/>
    <property type="match status" value="1"/>
</dbReference>
<keyword evidence="4" id="KW-0138">CF(0)</keyword>
<keyword evidence="13" id="KW-0496">Mitochondrion</keyword>
<dbReference type="InterPro" id="IPR035908">
    <property type="entry name" value="F0_ATP_A_sf"/>
</dbReference>
<feature type="transmembrane region" description="Helical" evidence="12">
    <location>
        <begin position="12"/>
        <end position="35"/>
    </location>
</feature>
<organism evidence="13">
    <name type="scientific">Cirriformia cf. tentaculata HK-2018</name>
    <dbReference type="NCBI Taxonomy" id="2100094"/>
    <lineage>
        <taxon>Eukaryota</taxon>
        <taxon>Metazoa</taxon>
        <taxon>Spiralia</taxon>
        <taxon>Lophotrochozoa</taxon>
        <taxon>Annelida</taxon>
        <taxon>Polychaeta</taxon>
        <taxon>Sedentaria</taxon>
        <taxon>Canalipalpata</taxon>
        <taxon>Terebellida</taxon>
        <taxon>Cirratuliformia</taxon>
        <taxon>Cirratulidae</taxon>
        <taxon>Cirriformia</taxon>
    </lineage>
</organism>
<dbReference type="PRINTS" id="PR00123">
    <property type="entry name" value="ATPASEA"/>
</dbReference>
<dbReference type="SUPFAM" id="SSF81336">
    <property type="entry name" value="F1F0 ATP synthase subunit A"/>
    <property type="match status" value="1"/>
</dbReference>
<dbReference type="GeneID" id="37279007"/>
<comment type="subcellular location">
    <subcellularLocation>
        <location evidence="1">Membrane</location>
        <topology evidence="1">Multi-pass membrane protein</topology>
    </subcellularLocation>
    <subcellularLocation>
        <location evidence="11">Mitochondrion inner membrane</location>
        <topology evidence="11">Multi-pass membrane protein</topology>
    </subcellularLocation>
</comment>
<evidence type="ECO:0000256" key="5">
    <source>
        <dbReference type="ARBA" id="ARBA00022692"/>
    </source>
</evidence>
<dbReference type="CTD" id="4508"/>
<keyword evidence="10" id="KW-0066">ATP synthesis</keyword>
<dbReference type="NCBIfam" id="TIGR01131">
    <property type="entry name" value="ATP_synt_6_or_A"/>
    <property type="match status" value="1"/>
</dbReference>
<dbReference type="GO" id="GO:0045259">
    <property type="term" value="C:proton-transporting ATP synthase complex"/>
    <property type="evidence" value="ECO:0007669"/>
    <property type="project" value="UniProtKB-KW"/>
</dbReference>
<feature type="transmembrane region" description="Helical" evidence="12">
    <location>
        <begin position="100"/>
        <end position="120"/>
    </location>
</feature>
<keyword evidence="9 12" id="KW-0472">Membrane</keyword>
<accession>A0A343UWF7</accession>
<dbReference type="RefSeq" id="YP_009473305.1">
    <property type="nucleotide sequence ID" value="NC_037390.1"/>
</dbReference>
<evidence type="ECO:0000256" key="12">
    <source>
        <dbReference type="SAM" id="Phobius"/>
    </source>
</evidence>
<dbReference type="Pfam" id="PF00119">
    <property type="entry name" value="ATP-synt_A"/>
    <property type="match status" value="1"/>
</dbReference>
<keyword evidence="7 12" id="KW-1133">Transmembrane helix</keyword>
<evidence type="ECO:0000256" key="6">
    <source>
        <dbReference type="ARBA" id="ARBA00022781"/>
    </source>
</evidence>
<evidence type="ECO:0000256" key="9">
    <source>
        <dbReference type="ARBA" id="ARBA00023136"/>
    </source>
</evidence>
<evidence type="ECO:0000256" key="11">
    <source>
        <dbReference type="RuleBase" id="RU004450"/>
    </source>
</evidence>
<keyword evidence="8" id="KW-0406">Ion transport</keyword>
<reference evidence="13" key="1">
    <citation type="journal article" date="2017" name="Mitochondrial DNA Part B Resour">
        <title>The complete mitochondrial genome of Cirriformia cf. tentaculata (Polychaeta, Cirratulidae) from Dok-Do, Korea.</title>
        <authorList>
            <person name="Choi H.K."/>
            <person name="Kim H.J."/>
            <person name="Han D."/>
            <person name="An Y.R."/>
            <person name="Kim H."/>
        </authorList>
    </citation>
    <scope>NUCLEOTIDE SEQUENCE</scope>
</reference>
<evidence type="ECO:0000256" key="1">
    <source>
        <dbReference type="ARBA" id="ARBA00004141"/>
    </source>
</evidence>
<dbReference type="GO" id="GO:0046933">
    <property type="term" value="F:proton-transporting ATP synthase activity, rotational mechanism"/>
    <property type="evidence" value="ECO:0007669"/>
    <property type="project" value="TreeGrafter"/>
</dbReference>
<dbReference type="AlphaFoldDB" id="A0A343UWF7"/>
<keyword evidence="3" id="KW-0813">Transport</keyword>
<dbReference type="EMBL" id="MG267394">
    <property type="protein sequence ID" value="AVI26185.1"/>
    <property type="molecule type" value="Genomic_DNA"/>
</dbReference>
<dbReference type="InterPro" id="IPR000568">
    <property type="entry name" value="ATP_synth_F0_asu"/>
</dbReference>
<dbReference type="InterPro" id="IPR045083">
    <property type="entry name" value="ATP_synth_F0_asu_bact/mt"/>
</dbReference>
<evidence type="ECO:0000313" key="13">
    <source>
        <dbReference type="EMBL" id="AVI26185.1"/>
    </source>
</evidence>
<keyword evidence="6" id="KW-0375">Hydrogen ion transport</keyword>
<feature type="transmembrane region" description="Helical" evidence="12">
    <location>
        <begin position="140"/>
        <end position="161"/>
    </location>
</feature>
<gene>
    <name evidence="13" type="primary">ATP6</name>
</gene>
<comment type="similarity">
    <text evidence="2">Belongs to the ATPase A chain family.</text>
</comment>
<dbReference type="PANTHER" id="PTHR11410:SF0">
    <property type="entry name" value="ATP SYNTHASE SUBUNIT A"/>
    <property type="match status" value="1"/>
</dbReference>
<evidence type="ECO:0000256" key="2">
    <source>
        <dbReference type="ARBA" id="ARBA00006810"/>
    </source>
</evidence>
<evidence type="ECO:0000256" key="4">
    <source>
        <dbReference type="ARBA" id="ARBA00022547"/>
    </source>
</evidence>
<geneLocation type="mitochondrion" evidence="13"/>
<proteinExistence type="inferred from homology"/>
<sequence>MLYNVFSSMEPSGFFNLNFFALCSFLSATTIYLFFAPSYWVAPSYFTQTTNILLSFILSQMTPWKKAFSGWDMFIPATFCSLIFFNLTGLVPYTFSITTFPTMTFPLGFMLWLAPLFIFLKMNVKAFFASFLPASTPMWLAPFMTLIELTSIVLRPLTLAFRITANMTAGHLILLLSSGLTFFLYSSSTSIMLLMLLIQSGYVLFEVAVCFLQATIFCMLLIQYTKAH</sequence>
<evidence type="ECO:0000256" key="3">
    <source>
        <dbReference type="ARBA" id="ARBA00022448"/>
    </source>
</evidence>
<keyword evidence="5 12" id="KW-0812">Transmembrane</keyword>
<evidence type="ECO:0000256" key="7">
    <source>
        <dbReference type="ARBA" id="ARBA00022989"/>
    </source>
</evidence>
<name>A0A343UWF7_9ANNE</name>
<evidence type="ECO:0000256" key="8">
    <source>
        <dbReference type="ARBA" id="ARBA00023065"/>
    </source>
</evidence>
<protein>
    <recommendedName>
        <fullName evidence="11">ATP synthase subunit a</fullName>
    </recommendedName>
</protein>
<feature type="transmembrane region" description="Helical" evidence="12">
    <location>
        <begin position="202"/>
        <end position="222"/>
    </location>
</feature>
<feature type="transmembrane region" description="Helical" evidence="12">
    <location>
        <begin position="73"/>
        <end position="93"/>
    </location>
</feature>